<sequence length="220" mass="26253">MRLIKIFTILLLTFSCSNKKDIAEFEKVLGKENSETLTFLVNDFETDFLKKWYPTLNTEKAYKKFLADLESGKTDFLENISKESKEKFKQSDLRLEIYSYIDSVWVENEFLIKQRFEHKNSDGPVTYSIQTHSEFIPKHFDKDSLLLSQLNYRSLNYNGKYWKALDSIKERNDFIKEYYKFKIPMGFLHSETIANMVSNSELDFSDYFIKRIIVTDFVYK</sequence>
<evidence type="ECO:0008006" key="3">
    <source>
        <dbReference type="Google" id="ProtNLM"/>
    </source>
</evidence>
<keyword evidence="2" id="KW-1185">Reference proteome</keyword>
<dbReference type="RefSeq" id="WP_147232227.1">
    <property type="nucleotide sequence ID" value="NZ_VOSB01000063.1"/>
</dbReference>
<proteinExistence type="predicted"/>
<protein>
    <recommendedName>
        <fullName evidence="3">Lipoprotein</fullName>
    </recommendedName>
</protein>
<dbReference type="OrthoDB" id="1438005at2"/>
<comment type="caution">
    <text evidence="1">The sequence shown here is derived from an EMBL/GenBank/DDBJ whole genome shotgun (WGS) entry which is preliminary data.</text>
</comment>
<dbReference type="AlphaFoldDB" id="A0A5C7B7I1"/>
<evidence type="ECO:0000313" key="1">
    <source>
        <dbReference type="EMBL" id="TXE13802.1"/>
    </source>
</evidence>
<name>A0A5C7B7I1_9FLAO</name>
<gene>
    <name evidence="1" type="ORF">ES692_17820</name>
</gene>
<dbReference type="PROSITE" id="PS51257">
    <property type="entry name" value="PROKAR_LIPOPROTEIN"/>
    <property type="match status" value="1"/>
</dbReference>
<evidence type="ECO:0000313" key="2">
    <source>
        <dbReference type="Proteomes" id="UP000321938"/>
    </source>
</evidence>
<accession>A0A5C7B7I1</accession>
<reference evidence="1 2" key="1">
    <citation type="submission" date="2019-08" db="EMBL/GenBank/DDBJ databases">
        <title>Genome of Psychroserpens burtonensis ACAM 167.</title>
        <authorList>
            <person name="Bowman J.P."/>
        </authorList>
    </citation>
    <scope>NUCLEOTIDE SEQUENCE [LARGE SCALE GENOMIC DNA]</scope>
    <source>
        <strain evidence="1 2">ACAM 167</strain>
    </source>
</reference>
<organism evidence="1 2">
    <name type="scientific">Psychroserpens burtonensis</name>
    <dbReference type="NCBI Taxonomy" id="49278"/>
    <lineage>
        <taxon>Bacteria</taxon>
        <taxon>Pseudomonadati</taxon>
        <taxon>Bacteroidota</taxon>
        <taxon>Flavobacteriia</taxon>
        <taxon>Flavobacteriales</taxon>
        <taxon>Flavobacteriaceae</taxon>
        <taxon>Psychroserpens</taxon>
    </lineage>
</organism>
<dbReference type="EMBL" id="VOSB01000063">
    <property type="protein sequence ID" value="TXE13802.1"/>
    <property type="molecule type" value="Genomic_DNA"/>
</dbReference>
<dbReference type="Proteomes" id="UP000321938">
    <property type="component" value="Unassembled WGS sequence"/>
</dbReference>